<keyword evidence="1" id="KW-0472">Membrane</keyword>
<protein>
    <submittedName>
        <fullName evidence="2">Uncharacterized protein</fullName>
    </submittedName>
</protein>
<dbReference type="AlphaFoldDB" id="A0A7S4EEN0"/>
<accession>A0A7S4EEN0</accession>
<proteinExistence type="predicted"/>
<evidence type="ECO:0000313" key="2">
    <source>
        <dbReference type="EMBL" id="CAE0707599.1"/>
    </source>
</evidence>
<keyword evidence="1" id="KW-1133">Transmembrane helix</keyword>
<sequence length="102" mass="11196">MLYTAFKHATRTSVRNMMQAYRRQASTTTGTPAFIKAKRANAQNNANFKTNWLSDPATYPIIAVMGGAITLLVGVSSSCLMYNPDVQIDAKKRGSVLREPVV</sequence>
<organism evidence="2">
    <name type="scientific">Pseudo-nitzschia australis</name>
    <dbReference type="NCBI Taxonomy" id="44445"/>
    <lineage>
        <taxon>Eukaryota</taxon>
        <taxon>Sar</taxon>
        <taxon>Stramenopiles</taxon>
        <taxon>Ochrophyta</taxon>
        <taxon>Bacillariophyta</taxon>
        <taxon>Bacillariophyceae</taxon>
        <taxon>Bacillariophycidae</taxon>
        <taxon>Bacillariales</taxon>
        <taxon>Bacillariaceae</taxon>
        <taxon>Pseudo-nitzschia</taxon>
    </lineage>
</organism>
<evidence type="ECO:0000256" key="1">
    <source>
        <dbReference type="SAM" id="Phobius"/>
    </source>
</evidence>
<dbReference type="InterPro" id="IPR010530">
    <property type="entry name" value="B12D"/>
</dbReference>
<gene>
    <name evidence="2" type="ORF">PAUS00366_LOCUS319</name>
</gene>
<reference evidence="2" key="1">
    <citation type="submission" date="2021-01" db="EMBL/GenBank/DDBJ databases">
        <authorList>
            <person name="Corre E."/>
            <person name="Pelletier E."/>
            <person name="Niang G."/>
            <person name="Scheremetjew M."/>
            <person name="Finn R."/>
            <person name="Kale V."/>
            <person name="Holt S."/>
            <person name="Cochrane G."/>
            <person name="Meng A."/>
            <person name="Brown T."/>
            <person name="Cohen L."/>
        </authorList>
    </citation>
    <scope>NUCLEOTIDE SEQUENCE</scope>
    <source>
        <strain evidence="2">10249 10 AB</strain>
    </source>
</reference>
<name>A0A7S4EEN0_9STRA</name>
<feature type="transmembrane region" description="Helical" evidence="1">
    <location>
        <begin position="57"/>
        <end position="83"/>
    </location>
</feature>
<dbReference type="EMBL" id="HBIX01000402">
    <property type="protein sequence ID" value="CAE0707599.1"/>
    <property type="molecule type" value="Transcribed_RNA"/>
</dbReference>
<dbReference type="Pfam" id="PF06522">
    <property type="entry name" value="B12D"/>
    <property type="match status" value="1"/>
</dbReference>
<keyword evidence="1" id="KW-0812">Transmembrane</keyword>